<dbReference type="InterPro" id="IPR027417">
    <property type="entry name" value="P-loop_NTPase"/>
</dbReference>
<comment type="subcellular location">
    <subcellularLocation>
        <location evidence="1">Nucleus</location>
    </subcellularLocation>
</comment>
<dbReference type="InterPro" id="IPR020588">
    <property type="entry name" value="RecA_ATP-bd"/>
</dbReference>
<evidence type="ECO:0000313" key="5">
    <source>
        <dbReference type="Proteomes" id="UP000276133"/>
    </source>
</evidence>
<dbReference type="GO" id="GO:0140664">
    <property type="term" value="F:ATP-dependent DNA damage sensor activity"/>
    <property type="evidence" value="ECO:0007669"/>
    <property type="project" value="InterPro"/>
</dbReference>
<sequence>MKLKSVNCSLLTPQDIIKLNLANIQTTEQLITHSDLDSLSRQTGIPFKQLKIIKKQIIGEYSPFPEPANIILEKYVKNLFIIETGSGQIDDLISNGFYSGEISEITGLSSTGKSQLCFQLISNMVTKHPNYTCLFIDSNKNFCHHRITQLIEQKFSKITINQEKKSNILKLIKTIDCSNVFNLIEILFKLAKPGSKTPESIDAPNLLIIDSLTPLFSIFRQNSFTEINYYLSYVSTQLKYLCNNHKMMVVVVSNLSNAFNLNNNPIWSNVPSLIVCLKNDLNEINQRENGRKFELIKCARPFFNDRMQDFVFFKIDKTGFI</sequence>
<organism evidence="4 5">
    <name type="scientific">Brachionus plicatilis</name>
    <name type="common">Marine rotifer</name>
    <name type="synonym">Brachionus muelleri</name>
    <dbReference type="NCBI Taxonomy" id="10195"/>
    <lineage>
        <taxon>Eukaryota</taxon>
        <taxon>Metazoa</taxon>
        <taxon>Spiralia</taxon>
        <taxon>Gnathifera</taxon>
        <taxon>Rotifera</taxon>
        <taxon>Eurotatoria</taxon>
        <taxon>Monogononta</taxon>
        <taxon>Pseudotrocha</taxon>
        <taxon>Ploima</taxon>
        <taxon>Brachionidae</taxon>
        <taxon>Brachionus</taxon>
    </lineage>
</organism>
<feature type="domain" description="RecA family profile 1" evidence="3">
    <location>
        <begin position="78"/>
        <end position="256"/>
    </location>
</feature>
<dbReference type="Pfam" id="PF08423">
    <property type="entry name" value="Rad51"/>
    <property type="match status" value="1"/>
</dbReference>
<dbReference type="AlphaFoldDB" id="A0A3M7S937"/>
<dbReference type="PROSITE" id="PS50162">
    <property type="entry name" value="RECA_2"/>
    <property type="match status" value="1"/>
</dbReference>
<dbReference type="STRING" id="10195.A0A3M7S937"/>
<name>A0A3M7S937_BRAPC</name>
<gene>
    <name evidence="4" type="ORF">BpHYR1_017693</name>
</gene>
<protein>
    <submittedName>
        <fullName evidence="4">DNA repair RAD51-like protein</fullName>
        <ecNumber evidence="4">3.6.1.15</ecNumber>
        <ecNumber evidence="4">3.6.1.3</ecNumber>
    </submittedName>
</protein>
<dbReference type="EC" id="3.6.1.15" evidence="4"/>
<dbReference type="Proteomes" id="UP000276133">
    <property type="component" value="Unassembled WGS sequence"/>
</dbReference>
<reference evidence="4 5" key="1">
    <citation type="journal article" date="2018" name="Sci. Rep.">
        <title>Genomic signatures of local adaptation to the degree of environmental predictability in rotifers.</title>
        <authorList>
            <person name="Franch-Gras L."/>
            <person name="Hahn C."/>
            <person name="Garcia-Roger E.M."/>
            <person name="Carmona M.J."/>
            <person name="Serra M."/>
            <person name="Gomez A."/>
        </authorList>
    </citation>
    <scope>NUCLEOTIDE SEQUENCE [LARGE SCALE GENOMIC DNA]</scope>
    <source>
        <strain evidence="4">HYR1</strain>
    </source>
</reference>
<comment type="caution">
    <text evidence="4">The sequence shown here is derived from an EMBL/GenBank/DDBJ whole genome shotgun (WGS) entry which is preliminary data.</text>
</comment>
<evidence type="ECO:0000313" key="4">
    <source>
        <dbReference type="EMBL" id="RNA32167.1"/>
    </source>
</evidence>
<dbReference type="SUPFAM" id="SSF52540">
    <property type="entry name" value="P-loop containing nucleoside triphosphate hydrolases"/>
    <property type="match status" value="1"/>
</dbReference>
<dbReference type="GO" id="GO:0005657">
    <property type="term" value="C:replication fork"/>
    <property type="evidence" value="ECO:0007669"/>
    <property type="project" value="TreeGrafter"/>
</dbReference>
<dbReference type="EMBL" id="REGN01001835">
    <property type="protein sequence ID" value="RNA32167.1"/>
    <property type="molecule type" value="Genomic_DNA"/>
</dbReference>
<proteinExistence type="predicted"/>
<keyword evidence="2" id="KW-0539">Nucleus</keyword>
<dbReference type="GO" id="GO:0017111">
    <property type="term" value="F:ribonucleoside triphosphate phosphatase activity"/>
    <property type="evidence" value="ECO:0007669"/>
    <property type="project" value="UniProtKB-EC"/>
</dbReference>
<dbReference type="EC" id="3.6.1.3" evidence="4"/>
<keyword evidence="4" id="KW-0378">Hydrolase</keyword>
<dbReference type="GO" id="GO:0033063">
    <property type="term" value="C:Rad51B-Rad51C-Rad51D-XRCC2 complex"/>
    <property type="evidence" value="ECO:0007669"/>
    <property type="project" value="TreeGrafter"/>
</dbReference>
<dbReference type="InterPro" id="IPR048943">
    <property type="entry name" value="RAD51D_N"/>
</dbReference>
<dbReference type="GO" id="GO:0042148">
    <property type="term" value="P:DNA strand invasion"/>
    <property type="evidence" value="ECO:0007669"/>
    <property type="project" value="TreeGrafter"/>
</dbReference>
<accession>A0A3M7S937</accession>
<dbReference type="InterPro" id="IPR013632">
    <property type="entry name" value="Rad51_C"/>
</dbReference>
<dbReference type="GO" id="GO:0007131">
    <property type="term" value="P:reciprocal meiotic recombination"/>
    <property type="evidence" value="ECO:0007669"/>
    <property type="project" value="TreeGrafter"/>
</dbReference>
<dbReference type="GO" id="GO:0000724">
    <property type="term" value="P:double-strand break repair via homologous recombination"/>
    <property type="evidence" value="ECO:0007669"/>
    <property type="project" value="TreeGrafter"/>
</dbReference>
<dbReference type="GO" id="GO:0003697">
    <property type="term" value="F:single-stranded DNA binding"/>
    <property type="evidence" value="ECO:0007669"/>
    <property type="project" value="TreeGrafter"/>
</dbReference>
<evidence type="ECO:0000256" key="2">
    <source>
        <dbReference type="ARBA" id="ARBA00023242"/>
    </source>
</evidence>
<dbReference type="InterPro" id="IPR051988">
    <property type="entry name" value="HRR_RAD51_Paralog"/>
</dbReference>
<evidence type="ECO:0000259" key="3">
    <source>
        <dbReference type="PROSITE" id="PS50162"/>
    </source>
</evidence>
<dbReference type="Pfam" id="PF21794">
    <property type="entry name" value="RAD51D_N"/>
    <property type="match status" value="1"/>
</dbReference>
<evidence type="ECO:0000256" key="1">
    <source>
        <dbReference type="ARBA" id="ARBA00004123"/>
    </source>
</evidence>
<dbReference type="GO" id="GO:0000400">
    <property type="term" value="F:four-way junction DNA binding"/>
    <property type="evidence" value="ECO:0007669"/>
    <property type="project" value="TreeGrafter"/>
</dbReference>
<keyword evidence="5" id="KW-1185">Reference proteome</keyword>
<dbReference type="OrthoDB" id="336321at2759"/>
<dbReference type="PANTHER" id="PTHR46457:SF1">
    <property type="entry name" value="DNA REPAIR PROTEIN RAD51 HOMOLOG 4"/>
    <property type="match status" value="1"/>
</dbReference>
<dbReference type="GO" id="GO:0000723">
    <property type="term" value="P:telomere maintenance"/>
    <property type="evidence" value="ECO:0007669"/>
    <property type="project" value="TreeGrafter"/>
</dbReference>
<dbReference type="GO" id="GO:0005815">
    <property type="term" value="C:microtubule organizing center"/>
    <property type="evidence" value="ECO:0007669"/>
    <property type="project" value="TreeGrafter"/>
</dbReference>
<dbReference type="Gene3D" id="3.40.50.300">
    <property type="entry name" value="P-loop containing nucleotide triphosphate hydrolases"/>
    <property type="match status" value="1"/>
</dbReference>
<dbReference type="GO" id="GO:0005524">
    <property type="term" value="F:ATP binding"/>
    <property type="evidence" value="ECO:0007669"/>
    <property type="project" value="InterPro"/>
</dbReference>
<dbReference type="PANTHER" id="PTHR46457">
    <property type="entry name" value="DNA REPAIR PROTEIN RAD51 HOMOLOG 4"/>
    <property type="match status" value="1"/>
</dbReference>